<keyword evidence="19" id="KW-1185">Reference proteome</keyword>
<keyword evidence="10 18" id="KW-0418">Kinase</keyword>
<dbReference type="AlphaFoldDB" id="A0A7W8XC94"/>
<evidence type="ECO:0000256" key="7">
    <source>
        <dbReference type="ARBA" id="ARBA00022679"/>
    </source>
</evidence>
<dbReference type="InterPro" id="IPR050980">
    <property type="entry name" value="2C_sensor_his_kinase"/>
</dbReference>
<dbReference type="Proteomes" id="UP000528824">
    <property type="component" value="Unassembled WGS sequence"/>
</dbReference>
<dbReference type="InterPro" id="IPR036890">
    <property type="entry name" value="HATPase_C_sf"/>
</dbReference>
<evidence type="ECO:0000256" key="14">
    <source>
        <dbReference type="ARBA" id="ARBA00023136"/>
    </source>
</evidence>
<feature type="transmembrane region" description="Helical" evidence="15">
    <location>
        <begin position="12"/>
        <end position="31"/>
    </location>
</feature>
<keyword evidence="8 15" id="KW-0812">Transmembrane</keyword>
<dbReference type="CDD" id="cd00082">
    <property type="entry name" value="HisKA"/>
    <property type="match status" value="1"/>
</dbReference>
<keyword evidence="9" id="KW-0547">Nucleotide-binding</keyword>
<keyword evidence="13" id="KW-0902">Two-component regulatory system</keyword>
<dbReference type="PANTHER" id="PTHR44936">
    <property type="entry name" value="SENSOR PROTEIN CREC"/>
    <property type="match status" value="1"/>
</dbReference>
<comment type="catalytic activity">
    <reaction evidence="1">
        <text>ATP + protein L-histidine = ADP + protein N-phospho-L-histidine.</text>
        <dbReference type="EC" id="2.7.13.3"/>
    </reaction>
</comment>
<evidence type="ECO:0000259" key="16">
    <source>
        <dbReference type="PROSITE" id="PS50109"/>
    </source>
</evidence>
<dbReference type="SUPFAM" id="SSF55874">
    <property type="entry name" value="ATPase domain of HSP90 chaperone/DNA topoisomerase II/histidine kinase"/>
    <property type="match status" value="1"/>
</dbReference>
<dbReference type="EC" id="2.7.13.3" evidence="3"/>
<dbReference type="InterPro" id="IPR004358">
    <property type="entry name" value="Sig_transdc_His_kin-like_C"/>
</dbReference>
<keyword evidence="4" id="KW-1003">Cell membrane</keyword>
<dbReference type="CDD" id="cd00075">
    <property type="entry name" value="HATPase"/>
    <property type="match status" value="1"/>
</dbReference>
<dbReference type="GO" id="GO:0005524">
    <property type="term" value="F:ATP binding"/>
    <property type="evidence" value="ECO:0007669"/>
    <property type="project" value="UniProtKB-KW"/>
</dbReference>
<protein>
    <recommendedName>
        <fullName evidence="3">histidine kinase</fullName>
        <ecNumber evidence="3">2.7.13.3</ecNumber>
    </recommendedName>
</protein>
<organism evidence="18 19">
    <name type="scientific">Rhizobium lentis</name>
    <dbReference type="NCBI Taxonomy" id="1138194"/>
    <lineage>
        <taxon>Bacteria</taxon>
        <taxon>Pseudomonadati</taxon>
        <taxon>Pseudomonadota</taxon>
        <taxon>Alphaproteobacteria</taxon>
        <taxon>Hyphomicrobiales</taxon>
        <taxon>Rhizobiaceae</taxon>
        <taxon>Rhizobium/Agrobacterium group</taxon>
        <taxon>Rhizobium</taxon>
    </lineage>
</organism>
<dbReference type="PROSITE" id="PS50885">
    <property type="entry name" value="HAMP"/>
    <property type="match status" value="1"/>
</dbReference>
<dbReference type="GO" id="GO:0000155">
    <property type="term" value="F:phosphorelay sensor kinase activity"/>
    <property type="evidence" value="ECO:0007669"/>
    <property type="project" value="InterPro"/>
</dbReference>
<evidence type="ECO:0000256" key="8">
    <source>
        <dbReference type="ARBA" id="ARBA00022692"/>
    </source>
</evidence>
<evidence type="ECO:0000256" key="4">
    <source>
        <dbReference type="ARBA" id="ARBA00022475"/>
    </source>
</evidence>
<gene>
    <name evidence="18" type="ORF">GGI59_001523</name>
</gene>
<dbReference type="PANTHER" id="PTHR44936:SF5">
    <property type="entry name" value="SENSOR HISTIDINE KINASE ENVZ"/>
    <property type="match status" value="1"/>
</dbReference>
<dbReference type="SMART" id="SM00304">
    <property type="entry name" value="HAMP"/>
    <property type="match status" value="1"/>
</dbReference>
<dbReference type="RefSeq" id="WP_183914453.1">
    <property type="nucleotide sequence ID" value="NZ_JACHBB010000002.1"/>
</dbReference>
<dbReference type="Pfam" id="PF02518">
    <property type="entry name" value="HATPase_c"/>
    <property type="match status" value="1"/>
</dbReference>
<dbReference type="InterPro" id="IPR003661">
    <property type="entry name" value="HisK_dim/P_dom"/>
</dbReference>
<dbReference type="PRINTS" id="PR00344">
    <property type="entry name" value="BCTRLSENSOR"/>
</dbReference>
<feature type="transmembrane region" description="Helical" evidence="15">
    <location>
        <begin position="163"/>
        <end position="180"/>
    </location>
</feature>
<evidence type="ECO:0000256" key="6">
    <source>
        <dbReference type="ARBA" id="ARBA00022553"/>
    </source>
</evidence>
<evidence type="ECO:0000313" key="18">
    <source>
        <dbReference type="EMBL" id="MBB5559880.1"/>
    </source>
</evidence>
<evidence type="ECO:0000256" key="10">
    <source>
        <dbReference type="ARBA" id="ARBA00022777"/>
    </source>
</evidence>
<dbReference type="InterPro" id="IPR005467">
    <property type="entry name" value="His_kinase_dom"/>
</dbReference>
<dbReference type="SMART" id="SM00388">
    <property type="entry name" value="HisKA"/>
    <property type="match status" value="1"/>
</dbReference>
<dbReference type="GO" id="GO:0005886">
    <property type="term" value="C:plasma membrane"/>
    <property type="evidence" value="ECO:0007669"/>
    <property type="project" value="UniProtKB-SubCell"/>
</dbReference>
<keyword evidence="11" id="KW-0067">ATP-binding</keyword>
<dbReference type="PROSITE" id="PS50109">
    <property type="entry name" value="HIS_KIN"/>
    <property type="match status" value="1"/>
</dbReference>
<reference evidence="18 19" key="1">
    <citation type="submission" date="2020-08" db="EMBL/GenBank/DDBJ databases">
        <title>Genomic Encyclopedia of Type Strains, Phase IV (KMG-V): Genome sequencing to study the core and pangenomes of soil and plant-associated prokaryotes.</title>
        <authorList>
            <person name="Whitman W."/>
        </authorList>
    </citation>
    <scope>NUCLEOTIDE SEQUENCE [LARGE SCALE GENOMIC DNA]</scope>
    <source>
        <strain evidence="18 19">SEMIA 4034</strain>
    </source>
</reference>
<evidence type="ECO:0000259" key="17">
    <source>
        <dbReference type="PROSITE" id="PS50885"/>
    </source>
</evidence>
<evidence type="ECO:0000256" key="3">
    <source>
        <dbReference type="ARBA" id="ARBA00012438"/>
    </source>
</evidence>
<name>A0A7W8XC94_9HYPH</name>
<dbReference type="Pfam" id="PF00672">
    <property type="entry name" value="HAMP"/>
    <property type="match status" value="1"/>
</dbReference>
<comment type="caution">
    <text evidence="18">The sequence shown here is derived from an EMBL/GenBank/DDBJ whole genome shotgun (WGS) entry which is preliminary data.</text>
</comment>
<evidence type="ECO:0000313" key="19">
    <source>
        <dbReference type="Proteomes" id="UP000528824"/>
    </source>
</evidence>
<evidence type="ECO:0000256" key="9">
    <source>
        <dbReference type="ARBA" id="ARBA00022741"/>
    </source>
</evidence>
<keyword evidence="12 15" id="KW-1133">Transmembrane helix</keyword>
<dbReference type="SMART" id="SM00387">
    <property type="entry name" value="HATPase_c"/>
    <property type="match status" value="1"/>
</dbReference>
<dbReference type="Gene3D" id="1.10.287.130">
    <property type="match status" value="1"/>
</dbReference>
<evidence type="ECO:0000256" key="2">
    <source>
        <dbReference type="ARBA" id="ARBA00004429"/>
    </source>
</evidence>
<evidence type="ECO:0000256" key="1">
    <source>
        <dbReference type="ARBA" id="ARBA00000085"/>
    </source>
</evidence>
<evidence type="ECO:0000256" key="12">
    <source>
        <dbReference type="ARBA" id="ARBA00022989"/>
    </source>
</evidence>
<proteinExistence type="predicted"/>
<evidence type="ECO:0000256" key="11">
    <source>
        <dbReference type="ARBA" id="ARBA00022840"/>
    </source>
</evidence>
<feature type="domain" description="Histidine kinase" evidence="16">
    <location>
        <begin position="243"/>
        <end position="442"/>
    </location>
</feature>
<evidence type="ECO:0000256" key="15">
    <source>
        <dbReference type="SAM" id="Phobius"/>
    </source>
</evidence>
<keyword evidence="6" id="KW-0597">Phosphoprotein</keyword>
<accession>A0A7W8XC94</accession>
<dbReference type="EMBL" id="JACHBC010000002">
    <property type="protein sequence ID" value="MBB5559880.1"/>
    <property type="molecule type" value="Genomic_DNA"/>
</dbReference>
<dbReference type="InterPro" id="IPR003594">
    <property type="entry name" value="HATPase_dom"/>
</dbReference>
<feature type="domain" description="HAMP" evidence="17">
    <location>
        <begin position="182"/>
        <end position="235"/>
    </location>
</feature>
<keyword evidence="5" id="KW-0997">Cell inner membrane</keyword>
<dbReference type="SUPFAM" id="SSF47384">
    <property type="entry name" value="Homodimeric domain of signal transducing histidine kinase"/>
    <property type="match status" value="1"/>
</dbReference>
<keyword evidence="7" id="KW-0808">Transferase</keyword>
<evidence type="ECO:0000256" key="13">
    <source>
        <dbReference type="ARBA" id="ARBA00023012"/>
    </source>
</evidence>
<sequence length="446" mass="49081">MLARFFAGSIHRQIAVLAVAPVVLFAILGIISENLAIKEPESVSQARAIAMRIEFVTDMIRSAETADQETTILEAARRTGLQVEEVSAAELQGPELQVDEDDFRFEIENNFSPGVDAKLRATTETGHLQPVLVVGMDQRRALAFLPPPAVSDSRITDREISDLLATMAMFVPVVLLSLYGSRMIASPLQRFSQAARDLDPDDGPERPFDEIGPPEVRTLAKSLNDMRSRVHGMIEARTRTLRAISHDLRTPLTRLRLRAERSTELPLRTALLADIDALTLMVEETLVYLRKDTSNEVQLRADLPSLINTVCNDFTDMGYLVAYRGPDRFAYPCRPHALKRAVANLVDNGTKFAQNVNVVLLVKPDGSISISVTDDGPGIPPEFHADVLQPFYKLDSARNDRGGFGLGLSVVKDVVDSHFGTLTLENATPHGLIAEINLPSRIRSTG</sequence>
<dbReference type="Gene3D" id="3.30.565.10">
    <property type="entry name" value="Histidine kinase-like ATPase, C-terminal domain"/>
    <property type="match status" value="1"/>
</dbReference>
<comment type="subcellular location">
    <subcellularLocation>
        <location evidence="2">Cell inner membrane</location>
        <topology evidence="2">Multi-pass membrane protein</topology>
    </subcellularLocation>
</comment>
<dbReference type="InterPro" id="IPR036097">
    <property type="entry name" value="HisK_dim/P_sf"/>
</dbReference>
<keyword evidence="14 15" id="KW-0472">Membrane</keyword>
<evidence type="ECO:0000256" key="5">
    <source>
        <dbReference type="ARBA" id="ARBA00022519"/>
    </source>
</evidence>
<dbReference type="InterPro" id="IPR003660">
    <property type="entry name" value="HAMP_dom"/>
</dbReference>